<evidence type="ECO:0000256" key="9">
    <source>
        <dbReference type="PIRNR" id="PIRNR004862"/>
    </source>
</evidence>
<dbReference type="PANTHER" id="PTHR30046">
    <property type="entry name" value="FLAGELLAR M-RING PROTEIN"/>
    <property type="match status" value="1"/>
</dbReference>
<dbReference type="GO" id="GO:0005886">
    <property type="term" value="C:plasma membrane"/>
    <property type="evidence" value="ECO:0007669"/>
    <property type="project" value="UniProtKB-SubCell"/>
</dbReference>
<dbReference type="GO" id="GO:0003774">
    <property type="term" value="F:cytoskeletal motor activity"/>
    <property type="evidence" value="ECO:0007669"/>
    <property type="project" value="InterPro"/>
</dbReference>
<dbReference type="PANTHER" id="PTHR30046:SF0">
    <property type="entry name" value="FLAGELLAR M-RING PROTEIN"/>
    <property type="match status" value="1"/>
</dbReference>
<protein>
    <recommendedName>
        <fullName evidence="9">Flagellar M-ring protein</fullName>
    </recommendedName>
</protein>
<name>A0A841J0A2_9SPHN</name>
<organism evidence="14 15">
    <name type="scientific">Sphingobium subterraneum</name>
    <dbReference type="NCBI Taxonomy" id="627688"/>
    <lineage>
        <taxon>Bacteria</taxon>
        <taxon>Pseudomonadati</taxon>
        <taxon>Pseudomonadota</taxon>
        <taxon>Alphaproteobacteria</taxon>
        <taxon>Sphingomonadales</taxon>
        <taxon>Sphingomonadaceae</taxon>
        <taxon>Sphingobium</taxon>
    </lineage>
</organism>
<dbReference type="Proteomes" id="UP000552700">
    <property type="component" value="Unassembled WGS sequence"/>
</dbReference>
<evidence type="ECO:0000256" key="11">
    <source>
        <dbReference type="SAM" id="Phobius"/>
    </source>
</evidence>
<evidence type="ECO:0000256" key="3">
    <source>
        <dbReference type="ARBA" id="ARBA00007971"/>
    </source>
</evidence>
<accession>A0A841J0A2</accession>
<sequence length="591" mass="62056">MNDFSSTGSAAALPAVAGQTASRPSGFEMIKYRLAEALGQPAIARSLPMLGLLGVVGAAALMWMTLRTDPQRDLFRGLPDAEKAAVVEALEKSGVPYAFDRDTGSITVGENDYFKAKMTLASQGLPKSAPDGNSMIDSLPMGASRAVEGEKLRSAREMDMARTIEAIDAVESARVHLAIEPPSIFLRERSKPGASVMLRLAPGRSLSDAQVQAIVHLVASSVSDLSPEAISVVDQNGRLLSNPDGAQGEADRQLSVQARIEERYRQSVVALLTPILGSDKFSAEVHAEVNFAERQATRETYPQDEARLRVEQGSWQAGNPNGGPGVNEPGGIPGALSNQAPAPPTSSATNPNAAPAPGQQLAGGTASNGQGLPALAPLRTQESFNRSFELGREISVTRDAVGTVKRVSVAVALDNGPGGKPRTPQEIAALEALVKGAVGYDQTRGDTVALSSRSFVKVEDAAAAPWYEAAWLSSVGRNLSALAVVAILIFGIGRPLLKRRAEGGASGASSAASAAELAAKRQRLGREMSAELARTAMANPGQTVTLDMISSTPDYAQRADLIRNFVKQDPDRAALVVRDLLKENSKSKEAA</sequence>
<evidence type="ECO:0000259" key="12">
    <source>
        <dbReference type="Pfam" id="PF01514"/>
    </source>
</evidence>
<keyword evidence="14" id="KW-0969">Cilium</keyword>
<evidence type="ECO:0000256" key="8">
    <source>
        <dbReference type="ARBA" id="ARBA00023143"/>
    </source>
</evidence>
<evidence type="ECO:0000256" key="1">
    <source>
        <dbReference type="ARBA" id="ARBA00004117"/>
    </source>
</evidence>
<dbReference type="PRINTS" id="PR01009">
    <property type="entry name" value="FLGMRINGFLIF"/>
</dbReference>
<feature type="domain" description="Flagellar M-ring N-terminal" evidence="12">
    <location>
        <begin position="71"/>
        <end position="241"/>
    </location>
</feature>
<evidence type="ECO:0000256" key="7">
    <source>
        <dbReference type="ARBA" id="ARBA00023136"/>
    </source>
</evidence>
<dbReference type="InterPro" id="IPR013556">
    <property type="entry name" value="Flag_M-ring_C"/>
</dbReference>
<feature type="domain" description="Flagellar M-ring C-terminal" evidence="13">
    <location>
        <begin position="272"/>
        <end position="455"/>
    </location>
</feature>
<feature type="compositionally biased region" description="Low complexity" evidence="10">
    <location>
        <begin position="337"/>
        <end position="365"/>
    </location>
</feature>
<dbReference type="GO" id="GO:0071973">
    <property type="term" value="P:bacterial-type flagellum-dependent cell motility"/>
    <property type="evidence" value="ECO:0007669"/>
    <property type="project" value="InterPro"/>
</dbReference>
<keyword evidence="15" id="KW-1185">Reference proteome</keyword>
<comment type="subcellular location">
    <subcellularLocation>
        <location evidence="1 9">Bacterial flagellum basal body</location>
    </subcellularLocation>
    <subcellularLocation>
        <location evidence="2">Cell membrane</location>
        <topology evidence="2">Multi-pass membrane protein</topology>
    </subcellularLocation>
</comment>
<dbReference type="Pfam" id="PF01514">
    <property type="entry name" value="YscJ_FliF"/>
    <property type="match status" value="1"/>
</dbReference>
<evidence type="ECO:0000259" key="13">
    <source>
        <dbReference type="Pfam" id="PF08345"/>
    </source>
</evidence>
<keyword evidence="5 11" id="KW-0812">Transmembrane</keyword>
<dbReference type="PIRSF" id="PIRSF004862">
    <property type="entry name" value="FliF"/>
    <property type="match status" value="1"/>
</dbReference>
<dbReference type="InterPro" id="IPR045851">
    <property type="entry name" value="AMP-bd_C_sf"/>
</dbReference>
<dbReference type="InterPro" id="IPR000067">
    <property type="entry name" value="FlgMring_FliF"/>
</dbReference>
<keyword evidence="8 9" id="KW-0975">Bacterial flagellum</keyword>
<keyword evidence="14" id="KW-0282">Flagellum</keyword>
<evidence type="ECO:0000256" key="4">
    <source>
        <dbReference type="ARBA" id="ARBA00022475"/>
    </source>
</evidence>
<comment type="function">
    <text evidence="9">The M ring may be actively involved in energy transduction.</text>
</comment>
<keyword evidence="4" id="KW-1003">Cell membrane</keyword>
<reference evidence="14 15" key="1">
    <citation type="submission" date="2020-08" db="EMBL/GenBank/DDBJ databases">
        <title>Genomic Encyclopedia of Type Strains, Phase IV (KMG-IV): sequencing the most valuable type-strain genomes for metagenomic binning, comparative biology and taxonomic classification.</title>
        <authorList>
            <person name="Goeker M."/>
        </authorList>
    </citation>
    <scope>NUCLEOTIDE SEQUENCE [LARGE SCALE GENOMIC DNA]</scope>
    <source>
        <strain evidence="14 15">DSM 102255</strain>
    </source>
</reference>
<evidence type="ECO:0000313" key="14">
    <source>
        <dbReference type="EMBL" id="MBB6123782.1"/>
    </source>
</evidence>
<dbReference type="Pfam" id="PF08345">
    <property type="entry name" value="YscJ_FliF_C"/>
    <property type="match status" value="1"/>
</dbReference>
<dbReference type="Gene3D" id="3.30.300.30">
    <property type="match status" value="1"/>
</dbReference>
<evidence type="ECO:0000256" key="10">
    <source>
        <dbReference type="SAM" id="MobiDB-lite"/>
    </source>
</evidence>
<feature type="transmembrane region" description="Helical" evidence="11">
    <location>
        <begin position="42"/>
        <end position="66"/>
    </location>
</feature>
<dbReference type="NCBIfam" id="TIGR00206">
    <property type="entry name" value="fliF"/>
    <property type="match status" value="1"/>
</dbReference>
<evidence type="ECO:0000256" key="6">
    <source>
        <dbReference type="ARBA" id="ARBA00022989"/>
    </source>
</evidence>
<comment type="caution">
    <text evidence="14">The sequence shown here is derived from an EMBL/GenBank/DDBJ whole genome shotgun (WGS) entry which is preliminary data.</text>
</comment>
<proteinExistence type="inferred from homology"/>
<dbReference type="InterPro" id="IPR006182">
    <property type="entry name" value="FliF_N_dom"/>
</dbReference>
<dbReference type="AlphaFoldDB" id="A0A841J0A2"/>
<keyword evidence="6 11" id="KW-1133">Transmembrane helix</keyword>
<evidence type="ECO:0000256" key="2">
    <source>
        <dbReference type="ARBA" id="ARBA00004651"/>
    </source>
</evidence>
<evidence type="ECO:0000313" key="15">
    <source>
        <dbReference type="Proteomes" id="UP000552700"/>
    </source>
</evidence>
<feature type="region of interest" description="Disordered" evidence="10">
    <location>
        <begin position="314"/>
        <end position="373"/>
    </location>
</feature>
<comment type="similarity">
    <text evidence="3 9">Belongs to the FliF family.</text>
</comment>
<gene>
    <name evidence="14" type="ORF">FHS92_001511</name>
</gene>
<keyword evidence="14" id="KW-0966">Cell projection</keyword>
<dbReference type="GO" id="GO:0009431">
    <property type="term" value="C:bacterial-type flagellum basal body, MS ring"/>
    <property type="evidence" value="ECO:0007669"/>
    <property type="project" value="InterPro"/>
</dbReference>
<evidence type="ECO:0000256" key="5">
    <source>
        <dbReference type="ARBA" id="ARBA00022692"/>
    </source>
</evidence>
<dbReference type="InterPro" id="IPR043427">
    <property type="entry name" value="YscJ/FliF"/>
</dbReference>
<keyword evidence="7 11" id="KW-0472">Membrane</keyword>
<dbReference type="EMBL" id="JACIJP010000002">
    <property type="protein sequence ID" value="MBB6123782.1"/>
    <property type="molecule type" value="Genomic_DNA"/>
</dbReference>